<organism evidence="3 4">
    <name type="scientific">Virgibacillus necropolis</name>
    <dbReference type="NCBI Taxonomy" id="163877"/>
    <lineage>
        <taxon>Bacteria</taxon>
        <taxon>Bacillati</taxon>
        <taxon>Bacillota</taxon>
        <taxon>Bacilli</taxon>
        <taxon>Bacillales</taxon>
        <taxon>Bacillaceae</taxon>
        <taxon>Virgibacillus</taxon>
    </lineage>
</organism>
<dbReference type="InterPro" id="IPR052159">
    <property type="entry name" value="Competence_DNA_uptake"/>
</dbReference>
<dbReference type="InterPro" id="IPR035681">
    <property type="entry name" value="ComA-like_MBL"/>
</dbReference>
<dbReference type="PANTHER" id="PTHR30619:SF7">
    <property type="entry name" value="BETA-LACTAMASE DOMAIN PROTEIN"/>
    <property type="match status" value="1"/>
</dbReference>
<dbReference type="Gene3D" id="3.60.15.10">
    <property type="entry name" value="Ribonuclease Z/Hydroxyacylglutathione hydrolase-like"/>
    <property type="match status" value="1"/>
</dbReference>
<dbReference type="Proteomes" id="UP000204391">
    <property type="component" value="Chromosome"/>
</dbReference>
<feature type="chain" id="PRO_5038807294" evidence="1">
    <location>
        <begin position="24"/>
        <end position="291"/>
    </location>
</feature>
<dbReference type="SUPFAM" id="SSF56281">
    <property type="entry name" value="Metallo-hydrolase/oxidoreductase"/>
    <property type="match status" value="1"/>
</dbReference>
<dbReference type="Pfam" id="PF00753">
    <property type="entry name" value="Lactamase_B"/>
    <property type="match status" value="1"/>
</dbReference>
<accession>A0A221MGV6</accession>
<dbReference type="CDD" id="cd07731">
    <property type="entry name" value="ComA-like_MBL-fold"/>
    <property type="match status" value="1"/>
</dbReference>
<feature type="domain" description="Metallo-beta-lactamase" evidence="2">
    <location>
        <begin position="41"/>
        <end position="232"/>
    </location>
</feature>
<protein>
    <submittedName>
        <fullName evidence="3">Competence protein</fullName>
    </submittedName>
</protein>
<dbReference type="SMART" id="SM00849">
    <property type="entry name" value="Lactamase_B"/>
    <property type="match status" value="1"/>
</dbReference>
<dbReference type="EMBL" id="CP022437">
    <property type="protein sequence ID" value="ASN06886.1"/>
    <property type="molecule type" value="Genomic_DNA"/>
</dbReference>
<dbReference type="PANTHER" id="PTHR30619">
    <property type="entry name" value="DNA INTERNALIZATION/COMPETENCE PROTEIN COMEC/REC2"/>
    <property type="match status" value="1"/>
</dbReference>
<feature type="signal peptide" evidence="1">
    <location>
        <begin position="1"/>
        <end position="23"/>
    </location>
</feature>
<dbReference type="InterPro" id="IPR001279">
    <property type="entry name" value="Metallo-B-lactamas"/>
</dbReference>
<reference evidence="3 4" key="1">
    <citation type="journal article" date="2003" name="Int. J. Syst. Evol. Microbiol.">
        <title>Virgibacillus carmonensis sp. nov., Virgibacillus necropolis sp. nov. and Virgibacillus picturae sp. nov., three novel species isolated from deteriorated mural paintings, transfer of the species of the genus salibacillus to Virgibacillus, as Virgibacillus marismortui comb. nov. and Virgibacillus salexigens comb. nov., and emended description of the genus Virgibacillus.</title>
        <authorList>
            <person name="Heyrman J."/>
            <person name="Logan N.A."/>
            <person name="Busse H.J."/>
            <person name="Balcaen A."/>
            <person name="Lebbe L."/>
            <person name="Rodriguez-Diaz M."/>
            <person name="Swings J."/>
            <person name="De Vos P."/>
        </authorList>
    </citation>
    <scope>NUCLEOTIDE SEQUENCE [LARGE SCALE GENOMIC DNA]</scope>
    <source>
        <strain evidence="3 4">LMG 19488</strain>
    </source>
</reference>
<keyword evidence="1" id="KW-0732">Signal</keyword>
<dbReference type="RefSeq" id="WP_089533881.1">
    <property type="nucleotide sequence ID" value="NZ_CP022437.1"/>
</dbReference>
<dbReference type="AlphaFoldDB" id="A0A221MGV6"/>
<dbReference type="InterPro" id="IPR036866">
    <property type="entry name" value="RibonucZ/Hydroxyglut_hydro"/>
</dbReference>
<gene>
    <name evidence="3" type="ORF">CFK40_18660</name>
</gene>
<evidence type="ECO:0000313" key="3">
    <source>
        <dbReference type="EMBL" id="ASN06886.1"/>
    </source>
</evidence>
<evidence type="ECO:0000313" key="4">
    <source>
        <dbReference type="Proteomes" id="UP000204391"/>
    </source>
</evidence>
<keyword evidence="4" id="KW-1185">Reference proteome</keyword>
<name>A0A221MGV6_9BACI</name>
<sequence length="291" mass="32836">MKKFKWYLVVLLMFIHVIQPGDAIHAEQQSNMEVHFIDVGQGDSILLETPENKTILIDGGTPESGDDIVEYLKKQQVTKIDLLIVTHPDIDHIGGLTKVMKSTKVKKVLDSGKLYTTKTYRKYISEIAKQNIPVEIAEKNQLIKLDPSIKIKVLNTYEPFRSNNESSIALKVTYKKMDFLFMGDIKKEQEKELIQTEDLQAEILKVAHHGSKTSTSIGFLEEVRPEVAILTYSKKNDYGHPVGRVIQNLYQVNAFIFSTAVFGNISITTNGTEYYIWTEKGPKNGIGNAAS</sequence>
<dbReference type="OrthoDB" id="9761531at2"/>
<proteinExistence type="predicted"/>
<dbReference type="KEGG" id="vne:CFK40_18660"/>
<evidence type="ECO:0000259" key="2">
    <source>
        <dbReference type="SMART" id="SM00849"/>
    </source>
</evidence>
<evidence type="ECO:0000256" key="1">
    <source>
        <dbReference type="SAM" id="SignalP"/>
    </source>
</evidence>